<gene>
    <name evidence="1" type="ORF">BT96DRAFT_826015</name>
</gene>
<dbReference type="EMBL" id="ML769528">
    <property type="protein sequence ID" value="KAE9395589.1"/>
    <property type="molecule type" value="Genomic_DNA"/>
</dbReference>
<dbReference type="OrthoDB" id="3257623at2759"/>
<sequence>MHHYMNDILVPYIEEHKKKLGLPTNLRTLWSIDMWAVQRSKYFRTWMQENHPNILLNYIPRGCTGVAQPCDVGMQ</sequence>
<evidence type="ECO:0008006" key="3">
    <source>
        <dbReference type="Google" id="ProtNLM"/>
    </source>
</evidence>
<keyword evidence="2" id="KW-1185">Reference proteome</keyword>
<reference evidence="1" key="1">
    <citation type="journal article" date="2019" name="Environ. Microbiol.">
        <title>Fungal ecological strategies reflected in gene transcription - a case study of two litter decomposers.</title>
        <authorList>
            <person name="Barbi F."/>
            <person name="Kohler A."/>
            <person name="Barry K."/>
            <person name="Baskaran P."/>
            <person name="Daum C."/>
            <person name="Fauchery L."/>
            <person name="Ihrmark K."/>
            <person name="Kuo A."/>
            <person name="LaButti K."/>
            <person name="Lipzen A."/>
            <person name="Morin E."/>
            <person name="Grigoriev I.V."/>
            <person name="Henrissat B."/>
            <person name="Lindahl B."/>
            <person name="Martin F."/>
        </authorList>
    </citation>
    <scope>NUCLEOTIDE SEQUENCE</scope>
    <source>
        <strain evidence="1">JB14</strain>
    </source>
</reference>
<dbReference type="Proteomes" id="UP000799118">
    <property type="component" value="Unassembled WGS sequence"/>
</dbReference>
<accession>A0A6A4HBA9</accession>
<name>A0A6A4HBA9_9AGAR</name>
<dbReference type="AlphaFoldDB" id="A0A6A4HBA9"/>
<proteinExistence type="predicted"/>
<evidence type="ECO:0000313" key="2">
    <source>
        <dbReference type="Proteomes" id="UP000799118"/>
    </source>
</evidence>
<evidence type="ECO:0000313" key="1">
    <source>
        <dbReference type="EMBL" id="KAE9395589.1"/>
    </source>
</evidence>
<organism evidence="1 2">
    <name type="scientific">Gymnopus androsaceus JB14</name>
    <dbReference type="NCBI Taxonomy" id="1447944"/>
    <lineage>
        <taxon>Eukaryota</taxon>
        <taxon>Fungi</taxon>
        <taxon>Dikarya</taxon>
        <taxon>Basidiomycota</taxon>
        <taxon>Agaricomycotina</taxon>
        <taxon>Agaricomycetes</taxon>
        <taxon>Agaricomycetidae</taxon>
        <taxon>Agaricales</taxon>
        <taxon>Marasmiineae</taxon>
        <taxon>Omphalotaceae</taxon>
        <taxon>Gymnopus</taxon>
    </lineage>
</organism>
<protein>
    <recommendedName>
        <fullName evidence="3">DDE-1 domain-containing protein</fullName>
    </recommendedName>
</protein>